<keyword evidence="3" id="KW-1185">Reference proteome</keyword>
<evidence type="ECO:0000313" key="2">
    <source>
        <dbReference type="EMBL" id="KAL0947034.1"/>
    </source>
</evidence>
<protein>
    <submittedName>
        <fullName evidence="2">Uncharacterized protein</fullName>
    </submittedName>
</protein>
<dbReference type="Proteomes" id="UP001556367">
    <property type="component" value="Unassembled WGS sequence"/>
</dbReference>
<sequence length="94" mass="9981">MARQQDNGGGCSRRLGAIPACFNVDGERSVDCINDSAVNIGIQGPVNLASPILRNLLADEPSTAEQEPEAPPSKAKKDEDPGDDNEFNGLDWNS</sequence>
<evidence type="ECO:0000313" key="3">
    <source>
        <dbReference type="Proteomes" id="UP001556367"/>
    </source>
</evidence>
<evidence type="ECO:0000256" key="1">
    <source>
        <dbReference type="SAM" id="MobiDB-lite"/>
    </source>
</evidence>
<dbReference type="EMBL" id="JASNQZ010000015">
    <property type="protein sequence ID" value="KAL0947034.1"/>
    <property type="molecule type" value="Genomic_DNA"/>
</dbReference>
<gene>
    <name evidence="2" type="ORF">HGRIS_013176</name>
</gene>
<comment type="caution">
    <text evidence="2">The sequence shown here is derived from an EMBL/GenBank/DDBJ whole genome shotgun (WGS) entry which is preliminary data.</text>
</comment>
<name>A0ABR3IUV6_9AGAR</name>
<feature type="region of interest" description="Disordered" evidence="1">
    <location>
        <begin position="58"/>
        <end position="94"/>
    </location>
</feature>
<organism evidence="2 3">
    <name type="scientific">Hohenbuehelia grisea</name>
    <dbReference type="NCBI Taxonomy" id="104357"/>
    <lineage>
        <taxon>Eukaryota</taxon>
        <taxon>Fungi</taxon>
        <taxon>Dikarya</taxon>
        <taxon>Basidiomycota</taxon>
        <taxon>Agaricomycotina</taxon>
        <taxon>Agaricomycetes</taxon>
        <taxon>Agaricomycetidae</taxon>
        <taxon>Agaricales</taxon>
        <taxon>Pleurotineae</taxon>
        <taxon>Pleurotaceae</taxon>
        <taxon>Hohenbuehelia</taxon>
    </lineage>
</organism>
<proteinExistence type="predicted"/>
<accession>A0ABR3IUV6</accession>
<reference evidence="3" key="1">
    <citation type="submission" date="2024-06" db="EMBL/GenBank/DDBJ databases">
        <title>Multi-omics analyses provide insights into the biosynthesis of the anticancer antibiotic pleurotin in Hohenbuehelia grisea.</title>
        <authorList>
            <person name="Weaver J.A."/>
            <person name="Alberti F."/>
        </authorList>
    </citation>
    <scope>NUCLEOTIDE SEQUENCE [LARGE SCALE GENOMIC DNA]</scope>
    <source>
        <strain evidence="3">T-177</strain>
    </source>
</reference>